<dbReference type="GO" id="GO:0032210">
    <property type="term" value="P:regulation of telomere maintenance via telomerase"/>
    <property type="evidence" value="ECO:0007669"/>
    <property type="project" value="TreeGrafter"/>
</dbReference>
<evidence type="ECO:0000256" key="1">
    <source>
        <dbReference type="ARBA" id="ARBA00004123"/>
    </source>
</evidence>
<keyword evidence="11" id="KW-1185">Reference proteome</keyword>
<evidence type="ECO:0000256" key="7">
    <source>
        <dbReference type="ARBA" id="ARBA00023242"/>
    </source>
</evidence>
<keyword evidence="6" id="KW-0238">DNA-binding</keyword>
<evidence type="ECO:0000256" key="6">
    <source>
        <dbReference type="ARBA" id="ARBA00023125"/>
    </source>
</evidence>
<evidence type="ECO:0000256" key="8">
    <source>
        <dbReference type="SAM" id="MobiDB-lite"/>
    </source>
</evidence>
<dbReference type="InterPro" id="IPR012340">
    <property type="entry name" value="NA-bd_OB-fold"/>
</dbReference>
<sequence length="708" mass="79929">MASREAPSPASRGVSANKPLPPTFKSIQDVLNGEGVAKGTLVSVIGVVRDLRRPIPTRNSGGSNHGRGPARRADQSSLTANIDWKCVMTLCDKSIDDENTAQNGATGIELHLFCPQNAMPEVGFRDVVLIKSAKVQDYRFGTSLLSNYRTAIYVYSASAIPMPPKSAKDALKPRPGSKASHVEDDEHEYVSWMYHSMNKDSLPEADVFEEQANRSLNVRDKFSLLKDVGDGGFYDLIVEVIKDPYDLLDKATVWVTDYTENKHFYHHSWDISNAESGRDGDPYGYTTAFENPTTKGWPGPYGKQCLQLTCYEPHASPLRSQVRAGGYIRLRNLQIKYGRNGGNLEGYLREDRAYPSRLGFDVIQKSEFTEDADSRLKDLLKRKLEYKKKLKQQKEAFAGLENTKAVGAKRKDNGESATKPNAKQRRKIQRAQRDQEVQKEKTQKAESLGLNKQVRCESEDQPVSSFDRILNGVSWRRTRENGEEEHLALPFTNIKFRANVRVVDFRPRRLEDFAAGRKMSEYDCLEDYDGGSASGSDGQSETLDSFAGPKTWEWRFALELEDASPKAKGEKPERIWALVDNIEAQQLVNLDAVDLQANQEQLSQLREQLFKLWGNLEECKRHEYDAHLESIRRTKLHMPPPDSSDNEIEENGPEQAGRRPPDKVSNKPFTCCLQQYGLEISEADPTKCDSGEGKRYQRVFKIFGTAVR</sequence>
<dbReference type="InterPro" id="IPR032042">
    <property type="entry name" value="POT1PC"/>
</dbReference>
<feature type="domain" description="Protection of telomeres protein 1 ssDNA-binding" evidence="9">
    <location>
        <begin position="224"/>
        <end position="389"/>
    </location>
</feature>
<feature type="region of interest" description="Disordered" evidence="8">
    <location>
        <begin position="401"/>
        <end position="461"/>
    </location>
</feature>
<evidence type="ECO:0000256" key="2">
    <source>
        <dbReference type="ARBA" id="ARBA00004574"/>
    </source>
</evidence>
<proteinExistence type="inferred from homology"/>
<reference evidence="10 11" key="1">
    <citation type="submission" date="2023-01" db="EMBL/GenBank/DDBJ databases">
        <title>Analysis of 21 Apiospora genomes using comparative genomics revels a genus with tremendous synthesis potential of carbohydrate active enzymes and secondary metabolites.</title>
        <authorList>
            <person name="Sorensen T."/>
        </authorList>
    </citation>
    <scope>NUCLEOTIDE SEQUENCE [LARGE SCALE GENOMIC DNA]</scope>
    <source>
        <strain evidence="10 11">CBS 117206</strain>
    </source>
</reference>
<comment type="similarity">
    <text evidence="3">Belongs to the telombin family.</text>
</comment>
<feature type="region of interest" description="Disordered" evidence="8">
    <location>
        <begin position="53"/>
        <end position="75"/>
    </location>
</feature>
<feature type="region of interest" description="Disordered" evidence="8">
    <location>
        <begin position="632"/>
        <end position="666"/>
    </location>
</feature>
<feature type="compositionally biased region" description="Basic and acidic residues" evidence="8">
    <location>
        <begin position="656"/>
        <end position="665"/>
    </location>
</feature>
<comment type="caution">
    <text evidence="10">The sequence shown here is derived from an EMBL/GenBank/DDBJ whole genome shotgun (WGS) entry which is preliminary data.</text>
</comment>
<gene>
    <name evidence="10" type="ORF">PG999_011279</name>
</gene>
<comment type="subcellular location">
    <subcellularLocation>
        <location evidence="2">Chromosome</location>
        <location evidence="2">Telomere</location>
    </subcellularLocation>
    <subcellularLocation>
        <location evidence="1">Nucleus</location>
    </subcellularLocation>
</comment>
<dbReference type="SUPFAM" id="SSF50249">
    <property type="entry name" value="Nucleic acid-binding proteins"/>
    <property type="match status" value="2"/>
</dbReference>
<evidence type="ECO:0000313" key="11">
    <source>
        <dbReference type="Proteomes" id="UP001392437"/>
    </source>
</evidence>
<evidence type="ECO:0000313" key="10">
    <source>
        <dbReference type="EMBL" id="KAK8100905.1"/>
    </source>
</evidence>
<dbReference type="GO" id="GO:0098505">
    <property type="term" value="F:G-rich strand telomeric DNA binding"/>
    <property type="evidence" value="ECO:0007669"/>
    <property type="project" value="TreeGrafter"/>
</dbReference>
<dbReference type="GO" id="GO:0016233">
    <property type="term" value="P:telomere capping"/>
    <property type="evidence" value="ECO:0007669"/>
    <property type="project" value="TreeGrafter"/>
</dbReference>
<accession>A0AAW0QCG3</accession>
<protein>
    <recommendedName>
        <fullName evidence="9">Protection of telomeres protein 1 ssDNA-binding domain-containing protein</fullName>
    </recommendedName>
</protein>
<feature type="region of interest" description="Disordered" evidence="8">
    <location>
        <begin position="1"/>
        <end position="22"/>
    </location>
</feature>
<dbReference type="GO" id="GO:0010521">
    <property type="term" value="F:telomerase inhibitor activity"/>
    <property type="evidence" value="ECO:0007669"/>
    <property type="project" value="TreeGrafter"/>
</dbReference>
<name>A0AAW0QCG3_9PEZI</name>
<dbReference type="Proteomes" id="UP001392437">
    <property type="component" value="Unassembled WGS sequence"/>
</dbReference>
<evidence type="ECO:0000256" key="5">
    <source>
        <dbReference type="ARBA" id="ARBA00022895"/>
    </source>
</evidence>
<dbReference type="PANTHER" id="PTHR14513:SF0">
    <property type="entry name" value="PROTECTION OF TELOMERES PROTEIN 1"/>
    <property type="match status" value="1"/>
</dbReference>
<organism evidence="10 11">
    <name type="scientific">Apiospora kogelbergensis</name>
    <dbReference type="NCBI Taxonomy" id="1337665"/>
    <lineage>
        <taxon>Eukaryota</taxon>
        <taxon>Fungi</taxon>
        <taxon>Dikarya</taxon>
        <taxon>Ascomycota</taxon>
        <taxon>Pezizomycotina</taxon>
        <taxon>Sordariomycetes</taxon>
        <taxon>Xylariomycetidae</taxon>
        <taxon>Amphisphaeriales</taxon>
        <taxon>Apiosporaceae</taxon>
        <taxon>Apiospora</taxon>
    </lineage>
</organism>
<dbReference type="Gene3D" id="2.40.50.140">
    <property type="entry name" value="Nucleic acid-binding proteins"/>
    <property type="match status" value="2"/>
</dbReference>
<dbReference type="GO" id="GO:0000783">
    <property type="term" value="C:nuclear telomere cap complex"/>
    <property type="evidence" value="ECO:0007669"/>
    <property type="project" value="TreeGrafter"/>
</dbReference>
<dbReference type="InterPro" id="IPR028389">
    <property type="entry name" value="POT1"/>
</dbReference>
<evidence type="ECO:0000259" key="9">
    <source>
        <dbReference type="Pfam" id="PF16686"/>
    </source>
</evidence>
<dbReference type="AlphaFoldDB" id="A0AAW0QCG3"/>
<keyword evidence="7" id="KW-0539">Nucleus</keyword>
<dbReference type="EMBL" id="JAQQWP010000009">
    <property type="protein sequence ID" value="KAK8100905.1"/>
    <property type="molecule type" value="Genomic_DNA"/>
</dbReference>
<evidence type="ECO:0000256" key="4">
    <source>
        <dbReference type="ARBA" id="ARBA00022454"/>
    </source>
</evidence>
<keyword evidence="4" id="KW-0158">Chromosome</keyword>
<keyword evidence="5" id="KW-0779">Telomere</keyword>
<evidence type="ECO:0000256" key="3">
    <source>
        <dbReference type="ARBA" id="ARBA00008442"/>
    </source>
</evidence>
<dbReference type="Pfam" id="PF16686">
    <property type="entry name" value="POT1PC"/>
    <property type="match status" value="1"/>
</dbReference>
<feature type="compositionally biased region" description="Basic and acidic residues" evidence="8">
    <location>
        <begin position="431"/>
        <end position="444"/>
    </location>
</feature>
<dbReference type="PANTHER" id="PTHR14513">
    <property type="entry name" value="PROTECTION OF TELOMERES 1"/>
    <property type="match status" value="1"/>
</dbReference>
<dbReference type="FunFam" id="2.40.50.140:FF:000303">
    <property type="entry name" value="Protection of telomeres protein 1"/>
    <property type="match status" value="1"/>
</dbReference>